<evidence type="ECO:0000259" key="4">
    <source>
        <dbReference type="Pfam" id="PF00082"/>
    </source>
</evidence>
<proteinExistence type="predicted"/>
<dbReference type="Pfam" id="PF00082">
    <property type="entry name" value="Peptidase_S8"/>
    <property type="match status" value="1"/>
</dbReference>
<dbReference type="Proteomes" id="UP000019402">
    <property type="component" value="Unassembled WGS sequence"/>
</dbReference>
<dbReference type="InterPro" id="IPR000209">
    <property type="entry name" value="Peptidase_S8/S53_dom"/>
</dbReference>
<gene>
    <name evidence="5" type="ORF">JCM21142_104056</name>
</gene>
<dbReference type="InterPro" id="IPR015500">
    <property type="entry name" value="Peptidase_S8_subtilisin-rel"/>
</dbReference>
<feature type="domain" description="Peptidase S8/S53" evidence="4">
    <location>
        <begin position="279"/>
        <end position="622"/>
    </location>
</feature>
<evidence type="ECO:0000313" key="5">
    <source>
        <dbReference type="EMBL" id="GAF05326.1"/>
    </source>
</evidence>
<evidence type="ECO:0000256" key="3">
    <source>
        <dbReference type="ARBA" id="ARBA00022825"/>
    </source>
</evidence>
<keyword evidence="6" id="KW-1185">Reference proteome</keyword>
<dbReference type="STRING" id="869213.GCA_000517085_01005"/>
<dbReference type="PRINTS" id="PR00723">
    <property type="entry name" value="SUBTILISIN"/>
</dbReference>
<accession>W7YL94</accession>
<keyword evidence="2" id="KW-0378">Hydrolase</keyword>
<name>W7YL94_9BACT</name>
<sequence>MNEPQEHIFIENRHETLKYTTTQTGRGNTVIPERDRQTHSQKLLAKFDDIWNSQQSLKDNRQAVSLSTRSGMYLEFRSGKNADLITKSIEDMRQNIRLLNIRTEEVEQGSSVCKATVYIPESKQSKFLKKINDYALEDTKLGKPKNKDLVNSIEDVELAIIESLWTDKKELIPNQIPRWCEVWLRIEEDSDYDTQISKFYQLIQDKNIGYKGKALHFPERAVFLINANNDILKELINSSDQLAEFRFGQEATGFWSEESNVGQIEWVENLLSRLEIEDSNVKVCVLDSGVNNGHQLISPILEDNDCLTLSPDWGTDDVCQIAGNKGHGTMMCGIVGYGDLQEALESNEQIILTHKLCSVKILPRTGENEPENWGHYTEQAVYRAETQNSNHNLLFCMAVTSKDGVDRGKPSAWSGMIDAISFGESNKKRLFIISGGNIRNDDTWKEYPDANKLESIQNPAQSWNALSIGAYTEKIFVDDDVEDYYPIASAKEISPYNSSSYNWQNKWPIKPEVVFEGGNILRKDNNGEFEDFWQHQDLEILTTSKNFQLKQFETFNATSSASAKASWLAAKVAQKYPSLWAESIRGVIVHSASWTDELISQFNIDLSRKKSVLELLRICGYGVPNIDKALNSYENGLTLIAQETIQPFIKENSKYQTNNMHLFDFPWPKDELLALGDTPVKLKITLSYFIEPGPGRIGWKDKYRYQSFGLRFDVNKEGETEDEFKQRINKAVRDEDYENESHGSDTRWVIGKDNRSIGSIHSDIWEGNAADIADCNIIAVYPVIGWWRERHNLKRYNSKARYSLLVSLETPTEDVELYTAITNKIATPITVEI</sequence>
<dbReference type="eggNOG" id="COG1404">
    <property type="taxonomic scope" value="Bacteria"/>
</dbReference>
<reference evidence="5 6" key="1">
    <citation type="journal article" date="2014" name="Genome Announc.">
        <title>Draft Genome Sequence of Cytophaga fermentans JCM 21142T, a Facultative Anaerobe Isolated from Marine Mud.</title>
        <authorList>
            <person name="Starns D."/>
            <person name="Oshima K."/>
            <person name="Suda W."/>
            <person name="Iino T."/>
            <person name="Yuki M."/>
            <person name="Inoue J."/>
            <person name="Kitamura K."/>
            <person name="Iida T."/>
            <person name="Darby A."/>
            <person name="Hattori M."/>
            <person name="Ohkuma M."/>
        </authorList>
    </citation>
    <scope>NUCLEOTIDE SEQUENCE [LARGE SCALE GENOMIC DNA]</scope>
    <source>
        <strain evidence="5 6">JCM 21142</strain>
    </source>
</reference>
<dbReference type="CDD" id="cd04847">
    <property type="entry name" value="Peptidases_S8_Subtilisin_like_2"/>
    <property type="match status" value="1"/>
</dbReference>
<dbReference type="RefSeq" id="WP_027470932.1">
    <property type="nucleotide sequence ID" value="NZ_BAMD01000079.1"/>
</dbReference>
<dbReference type="AlphaFoldDB" id="W7YL94"/>
<organism evidence="5 6">
    <name type="scientific">Saccharicrinis fermentans DSM 9555 = JCM 21142</name>
    <dbReference type="NCBI Taxonomy" id="869213"/>
    <lineage>
        <taxon>Bacteria</taxon>
        <taxon>Pseudomonadati</taxon>
        <taxon>Bacteroidota</taxon>
        <taxon>Bacteroidia</taxon>
        <taxon>Marinilabiliales</taxon>
        <taxon>Marinilabiliaceae</taxon>
        <taxon>Saccharicrinis</taxon>
    </lineage>
</organism>
<dbReference type="Gene3D" id="3.40.50.200">
    <property type="entry name" value="Peptidase S8/S53 domain"/>
    <property type="match status" value="1"/>
</dbReference>
<evidence type="ECO:0000256" key="1">
    <source>
        <dbReference type="ARBA" id="ARBA00022670"/>
    </source>
</evidence>
<dbReference type="SUPFAM" id="SSF52743">
    <property type="entry name" value="Subtilisin-like"/>
    <property type="match status" value="1"/>
</dbReference>
<evidence type="ECO:0000313" key="6">
    <source>
        <dbReference type="Proteomes" id="UP000019402"/>
    </source>
</evidence>
<dbReference type="EMBL" id="BAMD01000079">
    <property type="protein sequence ID" value="GAF05326.1"/>
    <property type="molecule type" value="Genomic_DNA"/>
</dbReference>
<evidence type="ECO:0000256" key="2">
    <source>
        <dbReference type="ARBA" id="ARBA00022801"/>
    </source>
</evidence>
<dbReference type="InterPro" id="IPR034074">
    <property type="entry name" value="Y4bN_pept_dom"/>
</dbReference>
<dbReference type="GO" id="GO:0006508">
    <property type="term" value="P:proteolysis"/>
    <property type="evidence" value="ECO:0007669"/>
    <property type="project" value="UniProtKB-KW"/>
</dbReference>
<keyword evidence="3" id="KW-0720">Serine protease</keyword>
<dbReference type="GO" id="GO:0004252">
    <property type="term" value="F:serine-type endopeptidase activity"/>
    <property type="evidence" value="ECO:0007669"/>
    <property type="project" value="InterPro"/>
</dbReference>
<dbReference type="InterPro" id="IPR036852">
    <property type="entry name" value="Peptidase_S8/S53_dom_sf"/>
</dbReference>
<comment type="caution">
    <text evidence="5">The sequence shown here is derived from an EMBL/GenBank/DDBJ whole genome shotgun (WGS) entry which is preliminary data.</text>
</comment>
<keyword evidence="1 5" id="KW-0645">Protease</keyword>
<protein>
    <submittedName>
        <fullName evidence="5">Type VII secretion-associated serine protease mycosin</fullName>
    </submittedName>
</protein>